<dbReference type="InterPro" id="IPR049560">
    <property type="entry name" value="MeTrfase_RsmB-F_NOP2_cat"/>
</dbReference>
<dbReference type="Gene3D" id="1.10.940.10">
    <property type="entry name" value="NusB-like"/>
    <property type="match status" value="1"/>
</dbReference>
<dbReference type="Gene3D" id="3.40.50.150">
    <property type="entry name" value="Vaccinia Virus protein VP39"/>
    <property type="match status" value="1"/>
</dbReference>
<dbReference type="InterPro" id="IPR029063">
    <property type="entry name" value="SAM-dependent_MTases_sf"/>
</dbReference>
<feature type="binding site" evidence="14">
    <location>
        <position position="274"/>
    </location>
    <ligand>
        <name>S-adenosyl-L-methionine</name>
        <dbReference type="ChEBI" id="CHEBI:59789"/>
    </ligand>
</feature>
<evidence type="ECO:0000313" key="17">
    <source>
        <dbReference type="Proteomes" id="UP001143307"/>
    </source>
</evidence>
<evidence type="ECO:0000256" key="1">
    <source>
        <dbReference type="ARBA" id="ARBA00002724"/>
    </source>
</evidence>
<feature type="binding site" evidence="14">
    <location>
        <position position="300"/>
    </location>
    <ligand>
        <name>S-adenosyl-L-methionine</name>
        <dbReference type="ChEBI" id="CHEBI:59789"/>
    </ligand>
</feature>
<evidence type="ECO:0000256" key="6">
    <source>
        <dbReference type="ARBA" id="ARBA00022552"/>
    </source>
</evidence>
<dbReference type="Proteomes" id="UP001143307">
    <property type="component" value="Unassembled WGS sequence"/>
</dbReference>
<evidence type="ECO:0000256" key="13">
    <source>
        <dbReference type="ARBA" id="ARBA00047283"/>
    </source>
</evidence>
<keyword evidence="8 14" id="KW-0808">Transferase</keyword>
<dbReference type="InterPro" id="IPR054728">
    <property type="entry name" value="RsmB-like_ferredoxin"/>
</dbReference>
<feature type="binding site" evidence="14">
    <location>
        <begin position="250"/>
        <end position="256"/>
    </location>
    <ligand>
        <name>S-adenosyl-L-methionine</name>
        <dbReference type="ChEBI" id="CHEBI:59789"/>
    </ligand>
</feature>
<evidence type="ECO:0000256" key="4">
    <source>
        <dbReference type="ARBA" id="ARBA00012140"/>
    </source>
</evidence>
<dbReference type="InterPro" id="IPR001678">
    <property type="entry name" value="MeTrfase_RsmB-F_NOP2_dom"/>
</dbReference>
<dbReference type="EMBL" id="SHNP01000003">
    <property type="protein sequence ID" value="MCX2973689.1"/>
    <property type="molecule type" value="Genomic_DNA"/>
</dbReference>
<sequence>MALDTRAAAARIVGDVLSGKSLNQTLPPTLEKVAPRDKGLLQQLCYGTLRQAPRLEALLNQLLDKPLREKDRDIHGLLLCGLYQLEDTRIPDHAAVSATVAATKALKKPWAKGLSNAVLRRFLRERDSLLTKLPEAARHAHPQWLFDIINEQWPEQANAIIDANNAQPPMTLRINARRGNRADYLLRLNAAGIAAKEGDLSPQAIYLESARDVLELPGFETGDASVQDEAAQMAALLLAAQPGERVLDACAAPGGKSCHILELQPALGELTAMDLDPQRLERVQQNLERLGLQASVIAGDGANPPPVLAAQSFDKVLVDAPCSASGVIRRHPDVKSLRRQNDIASLGAQQTAILQGLWPLLKPGGRLLYATCSILDGENNSVVNSFLKATDDAILVQPELTWGVTAGVGRQLLPNISGPDGLFYALIEKRRLL</sequence>
<dbReference type="EC" id="2.1.1.176" evidence="4"/>
<dbReference type="RefSeq" id="WP_279252569.1">
    <property type="nucleotide sequence ID" value="NZ_SHNP01000003.1"/>
</dbReference>
<feature type="binding site" evidence="14">
    <location>
        <position position="319"/>
    </location>
    <ligand>
        <name>S-adenosyl-L-methionine</name>
        <dbReference type="ChEBI" id="CHEBI:59789"/>
    </ligand>
</feature>
<keyword evidence="10 14" id="KW-0694">RNA-binding</keyword>
<comment type="caution">
    <text evidence="16">The sequence shown here is derived from an EMBL/GenBank/DDBJ whole genome shotgun (WGS) entry which is preliminary data.</text>
</comment>
<evidence type="ECO:0000256" key="5">
    <source>
        <dbReference type="ARBA" id="ARBA00022490"/>
    </source>
</evidence>
<evidence type="ECO:0000256" key="12">
    <source>
        <dbReference type="ARBA" id="ARBA00031088"/>
    </source>
</evidence>
<dbReference type="InterPro" id="IPR004573">
    <property type="entry name" value="rRNA_ssu_MeTfrase_B"/>
</dbReference>
<keyword evidence="9 14" id="KW-0949">S-adenosyl-L-methionine</keyword>
<gene>
    <name evidence="16" type="primary">rsmB</name>
    <name evidence="16" type="ORF">EYC87_08885</name>
</gene>
<dbReference type="InterPro" id="IPR023267">
    <property type="entry name" value="RCMT"/>
</dbReference>
<dbReference type="Pfam" id="PF01189">
    <property type="entry name" value="Methyltr_RsmB-F"/>
    <property type="match status" value="1"/>
</dbReference>
<dbReference type="NCBIfam" id="NF008149">
    <property type="entry name" value="PRK10901.1"/>
    <property type="match status" value="1"/>
</dbReference>
<comment type="subcellular location">
    <subcellularLocation>
        <location evidence="2">Cytoplasm</location>
    </subcellularLocation>
</comment>
<dbReference type="Pfam" id="PF22458">
    <property type="entry name" value="RsmF-B_ferredox"/>
    <property type="match status" value="1"/>
</dbReference>
<proteinExistence type="inferred from homology"/>
<keyword evidence="17" id="KW-1185">Reference proteome</keyword>
<evidence type="ECO:0000256" key="2">
    <source>
        <dbReference type="ARBA" id="ARBA00004496"/>
    </source>
</evidence>
<evidence type="ECO:0000256" key="11">
    <source>
        <dbReference type="ARBA" id="ARBA00030399"/>
    </source>
</evidence>
<dbReference type="InterPro" id="IPR018314">
    <property type="entry name" value="RsmB/NOL1/NOP2-like_CS"/>
</dbReference>
<dbReference type="PROSITE" id="PS01153">
    <property type="entry name" value="NOL1_NOP2_SUN"/>
    <property type="match status" value="1"/>
</dbReference>
<dbReference type="SUPFAM" id="SSF48013">
    <property type="entry name" value="NusB-like"/>
    <property type="match status" value="1"/>
</dbReference>
<dbReference type="Gene3D" id="3.30.70.1170">
    <property type="entry name" value="Sun protein, domain 3"/>
    <property type="match status" value="1"/>
</dbReference>
<dbReference type="PRINTS" id="PR02008">
    <property type="entry name" value="RCMTFAMILY"/>
</dbReference>
<evidence type="ECO:0000256" key="3">
    <source>
        <dbReference type="ARBA" id="ARBA00007494"/>
    </source>
</evidence>
<dbReference type="NCBIfam" id="TIGR00563">
    <property type="entry name" value="rsmB"/>
    <property type="match status" value="1"/>
</dbReference>
<comment type="catalytic activity">
    <reaction evidence="13">
        <text>cytidine(967) in 16S rRNA + S-adenosyl-L-methionine = 5-methylcytidine(967) in 16S rRNA + S-adenosyl-L-homocysteine + H(+)</text>
        <dbReference type="Rhea" id="RHEA:42748"/>
        <dbReference type="Rhea" id="RHEA-COMP:10219"/>
        <dbReference type="Rhea" id="RHEA-COMP:10220"/>
        <dbReference type="ChEBI" id="CHEBI:15378"/>
        <dbReference type="ChEBI" id="CHEBI:57856"/>
        <dbReference type="ChEBI" id="CHEBI:59789"/>
        <dbReference type="ChEBI" id="CHEBI:74483"/>
        <dbReference type="ChEBI" id="CHEBI:82748"/>
        <dbReference type="EC" id="2.1.1.176"/>
    </reaction>
</comment>
<evidence type="ECO:0000256" key="14">
    <source>
        <dbReference type="PROSITE-ProRule" id="PRU01023"/>
    </source>
</evidence>
<comment type="function">
    <text evidence="1">Specifically methylates the cytosine at position 967 (m5C967) of 16S rRNA.</text>
</comment>
<feature type="active site" description="Nucleophile" evidence="14">
    <location>
        <position position="372"/>
    </location>
</feature>
<reference evidence="16" key="1">
    <citation type="submission" date="2019-02" db="EMBL/GenBank/DDBJ databases">
        <authorList>
            <person name="Li S.-H."/>
        </authorList>
    </citation>
    <scope>NUCLEOTIDE SEQUENCE</scope>
    <source>
        <strain evidence="16">IMCC8485</strain>
    </source>
</reference>
<keyword evidence="7 14" id="KW-0489">Methyltransferase</keyword>
<dbReference type="Pfam" id="PF01029">
    <property type="entry name" value="NusB"/>
    <property type="match status" value="1"/>
</dbReference>
<evidence type="ECO:0000256" key="10">
    <source>
        <dbReference type="ARBA" id="ARBA00022884"/>
    </source>
</evidence>
<dbReference type="PROSITE" id="PS51686">
    <property type="entry name" value="SAM_MT_RSMB_NOP"/>
    <property type="match status" value="1"/>
</dbReference>
<evidence type="ECO:0000259" key="15">
    <source>
        <dbReference type="PROSITE" id="PS51686"/>
    </source>
</evidence>
<protein>
    <recommendedName>
        <fullName evidence="4">16S rRNA (cytosine(967)-C(5))-methyltransferase</fullName>
        <ecNumber evidence="4">2.1.1.176</ecNumber>
    </recommendedName>
    <alternativeName>
        <fullName evidence="11">16S rRNA m5C967 methyltransferase</fullName>
    </alternativeName>
    <alternativeName>
        <fullName evidence="12">rRNA (cytosine-C(5)-)-methyltransferase RsmB</fullName>
    </alternativeName>
</protein>
<dbReference type="SUPFAM" id="SSF53335">
    <property type="entry name" value="S-adenosyl-L-methionine-dependent methyltransferases"/>
    <property type="match status" value="1"/>
</dbReference>
<comment type="similarity">
    <text evidence="3 14">Belongs to the class I-like SAM-binding methyltransferase superfamily. RsmB/NOP family.</text>
</comment>
<evidence type="ECO:0000256" key="7">
    <source>
        <dbReference type="ARBA" id="ARBA00022603"/>
    </source>
</evidence>
<accession>A0ABT3SUN1</accession>
<keyword evidence="5" id="KW-0963">Cytoplasm</keyword>
<organism evidence="16 17">
    <name type="scientific">Candidatus Seongchinamella marina</name>
    <dbReference type="NCBI Taxonomy" id="2518990"/>
    <lineage>
        <taxon>Bacteria</taxon>
        <taxon>Pseudomonadati</taxon>
        <taxon>Pseudomonadota</taxon>
        <taxon>Gammaproteobacteria</taxon>
        <taxon>Cellvibrionales</taxon>
        <taxon>Halieaceae</taxon>
        <taxon>Seongchinamella</taxon>
    </lineage>
</organism>
<dbReference type="PANTHER" id="PTHR22807:SF61">
    <property type="entry name" value="NOL1_NOP2_SUN FAMILY PROTEIN _ ANTITERMINATION NUSB DOMAIN-CONTAINING PROTEIN"/>
    <property type="match status" value="1"/>
</dbReference>
<evidence type="ECO:0000313" key="16">
    <source>
        <dbReference type="EMBL" id="MCX2973689.1"/>
    </source>
</evidence>
<dbReference type="CDD" id="cd02440">
    <property type="entry name" value="AdoMet_MTases"/>
    <property type="match status" value="1"/>
</dbReference>
<feature type="domain" description="SAM-dependent MTase RsmB/NOP-type" evidence="15">
    <location>
        <begin position="160"/>
        <end position="430"/>
    </location>
</feature>
<keyword evidence="6" id="KW-0698">rRNA processing</keyword>
<dbReference type="PANTHER" id="PTHR22807">
    <property type="entry name" value="NOP2 YEAST -RELATED NOL1/NOP2/FMU SUN DOMAIN-CONTAINING"/>
    <property type="match status" value="1"/>
</dbReference>
<dbReference type="InterPro" id="IPR035926">
    <property type="entry name" value="NusB-like_sf"/>
</dbReference>
<evidence type="ECO:0000256" key="8">
    <source>
        <dbReference type="ARBA" id="ARBA00022679"/>
    </source>
</evidence>
<name>A0ABT3SUN1_9GAMM</name>
<evidence type="ECO:0000256" key="9">
    <source>
        <dbReference type="ARBA" id="ARBA00022691"/>
    </source>
</evidence>
<dbReference type="InterPro" id="IPR006027">
    <property type="entry name" value="NusB_RsmB_TIM44"/>
</dbReference>